<evidence type="ECO:0000313" key="2">
    <source>
        <dbReference type="Proteomes" id="UP000661858"/>
    </source>
</evidence>
<dbReference type="RefSeq" id="WP_201836314.1">
    <property type="nucleotide sequence ID" value="NZ_JAERRK010000007.1"/>
</dbReference>
<organism evidence="1 2">
    <name type="scientific">Streptomyces actinomycinicus</name>
    <dbReference type="NCBI Taxonomy" id="1695166"/>
    <lineage>
        <taxon>Bacteria</taxon>
        <taxon>Bacillati</taxon>
        <taxon>Actinomycetota</taxon>
        <taxon>Actinomycetes</taxon>
        <taxon>Kitasatosporales</taxon>
        <taxon>Streptomycetaceae</taxon>
        <taxon>Streptomyces</taxon>
    </lineage>
</organism>
<dbReference type="EMBL" id="JAERRK010000007">
    <property type="protein sequence ID" value="MBL1083608.1"/>
    <property type="molecule type" value="Genomic_DNA"/>
</dbReference>
<reference evidence="1" key="1">
    <citation type="submission" date="2021-01" db="EMBL/GenBank/DDBJ databases">
        <title>WGS of actinomycetes isolated from Thailand.</title>
        <authorList>
            <person name="Thawai C."/>
        </authorList>
    </citation>
    <scope>NUCLEOTIDE SEQUENCE</scope>
    <source>
        <strain evidence="1">RCU-197</strain>
    </source>
</reference>
<gene>
    <name evidence="1" type="ORF">JK359_16800</name>
</gene>
<comment type="caution">
    <text evidence="1">The sequence shown here is derived from an EMBL/GenBank/DDBJ whole genome shotgun (WGS) entry which is preliminary data.</text>
</comment>
<protein>
    <submittedName>
        <fullName evidence="1">Uncharacterized protein</fullName>
    </submittedName>
</protein>
<dbReference type="AlphaFoldDB" id="A0A937JQN3"/>
<name>A0A937JQN3_9ACTN</name>
<dbReference type="Proteomes" id="UP000661858">
    <property type="component" value="Unassembled WGS sequence"/>
</dbReference>
<sequence length="120" mass="12852">MKGLSRISVFNKSDGWGFSDWTGTKCVKKSATTSVCTATMTIAPQWLPGSLPEDVNHTAGIWQVNATDKANDGDYWIADDIAEFKMMRASKLITDASAEPVAKGAHLTVSGKLTGRTGKT</sequence>
<evidence type="ECO:0000313" key="1">
    <source>
        <dbReference type="EMBL" id="MBL1083608.1"/>
    </source>
</evidence>
<proteinExistence type="predicted"/>
<keyword evidence="2" id="KW-1185">Reference proteome</keyword>
<accession>A0A937JQN3</accession>